<name>A0A1M5XDA5_9CLOT</name>
<evidence type="ECO:0000313" key="3">
    <source>
        <dbReference type="Proteomes" id="UP000184526"/>
    </source>
</evidence>
<accession>A0A1M5XDA5</accession>
<dbReference type="EMBL" id="FQXP01000008">
    <property type="protein sequence ID" value="SHH97845.1"/>
    <property type="molecule type" value="Genomic_DNA"/>
</dbReference>
<dbReference type="SUPFAM" id="SSF56672">
    <property type="entry name" value="DNA/RNA polymerases"/>
    <property type="match status" value="1"/>
</dbReference>
<feature type="domain" description="Reverse transcriptase" evidence="1">
    <location>
        <begin position="1"/>
        <end position="72"/>
    </location>
</feature>
<dbReference type="Pfam" id="PF08388">
    <property type="entry name" value="GIIM"/>
    <property type="match status" value="1"/>
</dbReference>
<dbReference type="InterPro" id="IPR000477">
    <property type="entry name" value="RT_dom"/>
</dbReference>
<evidence type="ECO:0000313" key="2">
    <source>
        <dbReference type="EMBL" id="SHH97845.1"/>
    </source>
</evidence>
<proteinExistence type="predicted"/>
<dbReference type="PANTHER" id="PTHR34047:SF8">
    <property type="entry name" value="PROTEIN YKFC"/>
    <property type="match status" value="1"/>
</dbReference>
<dbReference type="PANTHER" id="PTHR34047">
    <property type="entry name" value="NUCLEAR INTRON MATURASE 1, MITOCHONDRIAL-RELATED"/>
    <property type="match status" value="1"/>
</dbReference>
<dbReference type="Proteomes" id="UP000184526">
    <property type="component" value="Unassembled WGS sequence"/>
</dbReference>
<dbReference type="InterPro" id="IPR013597">
    <property type="entry name" value="Mat_intron_G2"/>
</dbReference>
<organism evidence="2 3">
    <name type="scientific">Clostridium collagenovorans DSM 3089</name>
    <dbReference type="NCBI Taxonomy" id="1121306"/>
    <lineage>
        <taxon>Bacteria</taxon>
        <taxon>Bacillati</taxon>
        <taxon>Bacillota</taxon>
        <taxon>Clostridia</taxon>
        <taxon>Eubacteriales</taxon>
        <taxon>Clostridiaceae</taxon>
        <taxon>Clostridium</taxon>
    </lineage>
</organism>
<keyword evidence="2" id="KW-0808">Transferase</keyword>
<gene>
    <name evidence="2" type="ORF">SAMN02745196_02160</name>
</gene>
<dbReference type="PROSITE" id="PS50878">
    <property type="entry name" value="RT_POL"/>
    <property type="match status" value="1"/>
</dbReference>
<keyword evidence="3" id="KW-1185">Reference proteome</keyword>
<dbReference type="InterPro" id="IPR051083">
    <property type="entry name" value="GrpII_Intron_Splice-Mob/Def"/>
</dbReference>
<dbReference type="GO" id="GO:0003964">
    <property type="term" value="F:RNA-directed DNA polymerase activity"/>
    <property type="evidence" value="ECO:0007669"/>
    <property type="project" value="UniProtKB-KW"/>
</dbReference>
<sequence>MLSELDTELEKRGLNFSRYTDDCNIYVKSRKAAETVMASITKFIEKELKLKMNNEKSKVDRPWRLKYLGFSFYNKKNGMGIRVHNKSIEKLKATLKGITGRSNAMSMEQCATKLRQIISGWINYFKLADLRSTLRVLDKWLRRRLRLCYWKQWKKIKTKHDNLVKLGIDNYKAWEYANTRKGYWRISNSPILARTLSNDYLKEQGFITLTESYLRFR</sequence>
<dbReference type="Pfam" id="PF00078">
    <property type="entry name" value="RVT_1"/>
    <property type="match status" value="1"/>
</dbReference>
<dbReference type="AlphaFoldDB" id="A0A1M5XDA5"/>
<dbReference type="STRING" id="1121306.SAMN02745196_02160"/>
<keyword evidence="2" id="KW-0548">Nucleotidyltransferase</keyword>
<keyword evidence="2" id="KW-0695">RNA-directed DNA polymerase</keyword>
<protein>
    <submittedName>
        <fullName evidence="2">Reverse transcriptase (RNA-dependent DNA polymerase)</fullName>
    </submittedName>
</protein>
<evidence type="ECO:0000259" key="1">
    <source>
        <dbReference type="PROSITE" id="PS50878"/>
    </source>
</evidence>
<reference evidence="2 3" key="1">
    <citation type="submission" date="2016-11" db="EMBL/GenBank/DDBJ databases">
        <authorList>
            <person name="Jaros S."/>
            <person name="Januszkiewicz K."/>
            <person name="Wedrychowicz H."/>
        </authorList>
    </citation>
    <scope>NUCLEOTIDE SEQUENCE [LARGE SCALE GENOMIC DNA]</scope>
    <source>
        <strain evidence="2 3">DSM 3089</strain>
    </source>
</reference>
<dbReference type="InterPro" id="IPR043502">
    <property type="entry name" value="DNA/RNA_pol_sf"/>
</dbReference>